<feature type="chain" id="PRO_5004229104" evidence="11">
    <location>
        <begin position="21"/>
        <end position="362"/>
    </location>
</feature>
<dbReference type="HOGENOM" id="CLU_038238_1_1_4"/>
<feature type="domain" description="Porin" evidence="12">
    <location>
        <begin position="7"/>
        <end position="327"/>
    </location>
</feature>
<keyword evidence="9" id="KW-0472">Membrane</keyword>
<dbReference type="InterPro" id="IPR033900">
    <property type="entry name" value="Gram_neg_porin_domain"/>
</dbReference>
<evidence type="ECO:0000313" key="14">
    <source>
        <dbReference type="Proteomes" id="UP000008291"/>
    </source>
</evidence>
<evidence type="ECO:0000256" key="8">
    <source>
        <dbReference type="ARBA" id="ARBA00023114"/>
    </source>
</evidence>
<dbReference type="GO" id="GO:0009279">
    <property type="term" value="C:cell outer membrane"/>
    <property type="evidence" value="ECO:0007669"/>
    <property type="project" value="UniProtKB-SubCell"/>
</dbReference>
<dbReference type="InterPro" id="IPR001702">
    <property type="entry name" value="Porin_Gram-ve"/>
</dbReference>
<dbReference type="AlphaFoldDB" id="Q3SLK6"/>
<dbReference type="KEGG" id="tbd:Tbd_0448"/>
<dbReference type="RefSeq" id="WP_011310960.1">
    <property type="nucleotide sequence ID" value="NC_007404.1"/>
</dbReference>
<dbReference type="InterPro" id="IPR002299">
    <property type="entry name" value="Porin_Neis"/>
</dbReference>
<evidence type="ECO:0000256" key="5">
    <source>
        <dbReference type="ARBA" id="ARBA00022692"/>
    </source>
</evidence>
<evidence type="ECO:0000256" key="2">
    <source>
        <dbReference type="ARBA" id="ARBA00011233"/>
    </source>
</evidence>
<keyword evidence="14" id="KW-1185">Reference proteome</keyword>
<dbReference type="EMBL" id="CP000116">
    <property type="protein sequence ID" value="AAZ96401.1"/>
    <property type="molecule type" value="Genomic_DNA"/>
</dbReference>
<evidence type="ECO:0000259" key="12">
    <source>
        <dbReference type="Pfam" id="PF13609"/>
    </source>
</evidence>
<evidence type="ECO:0000313" key="13">
    <source>
        <dbReference type="EMBL" id="AAZ96401.1"/>
    </source>
</evidence>
<comment type="subunit">
    <text evidence="2">Homotrimer.</text>
</comment>
<dbReference type="Pfam" id="PF13609">
    <property type="entry name" value="Porin_4"/>
    <property type="match status" value="1"/>
</dbReference>
<proteinExistence type="predicted"/>
<dbReference type="InterPro" id="IPR050298">
    <property type="entry name" value="Gram-neg_bact_OMP"/>
</dbReference>
<evidence type="ECO:0000256" key="11">
    <source>
        <dbReference type="SAM" id="SignalP"/>
    </source>
</evidence>
<reference evidence="13 14" key="1">
    <citation type="journal article" date="2006" name="J. Bacteriol.">
        <title>The genome sequence of the obligately chemolithoautotrophic, facultatively anaerobic bacterium Thiobacillus denitrificans.</title>
        <authorList>
            <person name="Beller H.R."/>
            <person name="Chain P.S."/>
            <person name="Letain T.E."/>
            <person name="Chakicherla A."/>
            <person name="Larimer F.W."/>
            <person name="Richardson P.M."/>
            <person name="Coleman M.A."/>
            <person name="Wood A.P."/>
            <person name="Kelly D.P."/>
        </authorList>
    </citation>
    <scope>NUCLEOTIDE SEQUENCE [LARGE SCALE GENOMIC DNA]</scope>
    <source>
        <strain evidence="13 14">ATCC 25259</strain>
    </source>
</reference>
<keyword evidence="7" id="KW-0406">Ion transport</keyword>
<dbReference type="STRING" id="292415.Tbd_0448"/>
<protein>
    <submittedName>
        <fullName evidence="13">Outer membrane protein (Porin)</fullName>
    </submittedName>
</protein>
<sequence length="362" mass="37781">MKKSLIALAVASAVSAPAFAATSNVDVYGVLNFAVASIDSDTGTEDRQLSLASQNSRIGFKGAEDLGGGLSAIWQIESTVFLDESGGPFATRNTFVGLKGGFGSVLLGRHDTPVKMLRGKVDNFGDTLADSRNLLGANAVSGSSSYDLRPNNTVVYISPNLSGLTLMAAYTADHGVSGASATFPSCVAGADCNDRDGYSVSADYANGPLMLGLGYERHNTLINATNDEIDRSIWRAVAGFNIADFKLGAVYERASGDAALASDDRNGWGLFANYALGNVVLKANYLTVGDYEGVNDSGAKQYTVGVDYNLSKRTTASLFYAQIKNDTNAGFDIGRAQGVSDSTTVANGADPSTFGLGLKHSF</sequence>
<keyword evidence="10" id="KW-0998">Cell outer membrane</keyword>
<dbReference type="GO" id="GO:0015288">
    <property type="term" value="F:porin activity"/>
    <property type="evidence" value="ECO:0007669"/>
    <property type="project" value="UniProtKB-KW"/>
</dbReference>
<gene>
    <name evidence="13" type="ordered locus">Tbd_0448</name>
</gene>
<keyword evidence="4" id="KW-1134">Transmembrane beta strand</keyword>
<name>Q3SLK6_THIDA</name>
<evidence type="ECO:0000256" key="3">
    <source>
        <dbReference type="ARBA" id="ARBA00022448"/>
    </source>
</evidence>
<dbReference type="PRINTS" id="PR00182">
    <property type="entry name" value="ECOLNEIPORIN"/>
</dbReference>
<dbReference type="PRINTS" id="PR00184">
    <property type="entry name" value="NEISSPPORIN"/>
</dbReference>
<keyword evidence="6 11" id="KW-0732">Signal</keyword>
<dbReference type="Proteomes" id="UP000008291">
    <property type="component" value="Chromosome"/>
</dbReference>
<evidence type="ECO:0000256" key="9">
    <source>
        <dbReference type="ARBA" id="ARBA00023136"/>
    </source>
</evidence>
<organism evidence="13 14">
    <name type="scientific">Thiobacillus denitrificans (strain ATCC 25259 / T1)</name>
    <dbReference type="NCBI Taxonomy" id="292415"/>
    <lineage>
        <taxon>Bacteria</taxon>
        <taxon>Pseudomonadati</taxon>
        <taxon>Pseudomonadota</taxon>
        <taxon>Betaproteobacteria</taxon>
        <taxon>Nitrosomonadales</taxon>
        <taxon>Thiobacillaceae</taxon>
        <taxon>Thiobacillus</taxon>
    </lineage>
</organism>
<keyword evidence="3" id="KW-0813">Transport</keyword>
<evidence type="ECO:0000256" key="1">
    <source>
        <dbReference type="ARBA" id="ARBA00004571"/>
    </source>
</evidence>
<dbReference type="InterPro" id="IPR023614">
    <property type="entry name" value="Porin_dom_sf"/>
</dbReference>
<evidence type="ECO:0000256" key="10">
    <source>
        <dbReference type="ARBA" id="ARBA00023237"/>
    </source>
</evidence>
<dbReference type="PANTHER" id="PTHR34501:SF9">
    <property type="entry name" value="MAJOR OUTER MEMBRANE PROTEIN P.IA"/>
    <property type="match status" value="1"/>
</dbReference>
<dbReference type="PANTHER" id="PTHR34501">
    <property type="entry name" value="PROTEIN YDDL-RELATED"/>
    <property type="match status" value="1"/>
</dbReference>
<evidence type="ECO:0000256" key="4">
    <source>
        <dbReference type="ARBA" id="ARBA00022452"/>
    </source>
</evidence>
<dbReference type="Gene3D" id="2.40.160.10">
    <property type="entry name" value="Porin"/>
    <property type="match status" value="1"/>
</dbReference>
<dbReference type="GO" id="GO:0034220">
    <property type="term" value="P:monoatomic ion transmembrane transport"/>
    <property type="evidence" value="ECO:0007669"/>
    <property type="project" value="InterPro"/>
</dbReference>
<dbReference type="SUPFAM" id="SSF56935">
    <property type="entry name" value="Porins"/>
    <property type="match status" value="1"/>
</dbReference>
<evidence type="ECO:0000256" key="7">
    <source>
        <dbReference type="ARBA" id="ARBA00023065"/>
    </source>
</evidence>
<keyword evidence="5" id="KW-0812">Transmembrane</keyword>
<keyword evidence="8" id="KW-0626">Porin</keyword>
<feature type="signal peptide" evidence="11">
    <location>
        <begin position="1"/>
        <end position="20"/>
    </location>
</feature>
<accession>Q3SLK6</accession>
<dbReference type="GO" id="GO:0046930">
    <property type="term" value="C:pore complex"/>
    <property type="evidence" value="ECO:0007669"/>
    <property type="project" value="UniProtKB-KW"/>
</dbReference>
<dbReference type="eggNOG" id="COG3203">
    <property type="taxonomic scope" value="Bacteria"/>
</dbReference>
<dbReference type="CDD" id="cd00342">
    <property type="entry name" value="gram_neg_porins"/>
    <property type="match status" value="1"/>
</dbReference>
<comment type="subcellular location">
    <subcellularLocation>
        <location evidence="1">Cell outer membrane</location>
        <topology evidence="1">Multi-pass membrane protein</topology>
    </subcellularLocation>
</comment>
<evidence type="ECO:0000256" key="6">
    <source>
        <dbReference type="ARBA" id="ARBA00022729"/>
    </source>
</evidence>